<dbReference type="KEGG" id="bgh:BDBG_03426"/>
<sequence length="83" mass="9046">MCPPGPTTTSTVLLSKYEVNQEFWEEERTNEEPRSSGYALQGPALLQPNQFTNSRTSADAGASNHSCVGMEVRPARAIQTMAT</sequence>
<accession>A0A179UH35</accession>
<reference evidence="2" key="1">
    <citation type="journal article" date="2015" name="PLoS Genet.">
        <title>The dynamic genome and transcriptome of the human fungal pathogen Blastomyces and close relative Emmonsia.</title>
        <authorList>
            <person name="Munoz J.F."/>
            <person name="Gauthier G.M."/>
            <person name="Desjardins C.A."/>
            <person name="Gallo J.E."/>
            <person name="Holder J."/>
            <person name="Sullivan T.D."/>
            <person name="Marty A.J."/>
            <person name="Carmen J.C."/>
            <person name="Chen Z."/>
            <person name="Ding L."/>
            <person name="Gujja S."/>
            <person name="Magrini V."/>
            <person name="Misas E."/>
            <person name="Mitreva M."/>
            <person name="Priest M."/>
            <person name="Saif S."/>
            <person name="Whiston E.A."/>
            <person name="Young S."/>
            <person name="Zeng Q."/>
            <person name="Goldman W.E."/>
            <person name="Mardis E.R."/>
            <person name="Taylor J.W."/>
            <person name="McEwen J.G."/>
            <person name="Clay O.K."/>
            <person name="Klein B.S."/>
            <person name="Cuomo C.A."/>
        </authorList>
    </citation>
    <scope>NUCLEOTIDE SEQUENCE [LARGE SCALE GENOMIC DNA]</scope>
    <source>
        <strain evidence="2">SLH14081</strain>
    </source>
</reference>
<organism evidence="1 2">
    <name type="scientific">Blastomyces gilchristii (strain SLH14081)</name>
    <name type="common">Blastomyces dermatitidis</name>
    <dbReference type="NCBI Taxonomy" id="559298"/>
    <lineage>
        <taxon>Eukaryota</taxon>
        <taxon>Fungi</taxon>
        <taxon>Dikarya</taxon>
        <taxon>Ascomycota</taxon>
        <taxon>Pezizomycotina</taxon>
        <taxon>Eurotiomycetes</taxon>
        <taxon>Eurotiomycetidae</taxon>
        <taxon>Onygenales</taxon>
        <taxon>Ajellomycetaceae</taxon>
        <taxon>Blastomyces</taxon>
    </lineage>
</organism>
<evidence type="ECO:0000313" key="1">
    <source>
        <dbReference type="EMBL" id="OAT07355.1"/>
    </source>
</evidence>
<name>A0A179UH35_BLAGS</name>
<gene>
    <name evidence="1" type="ORF">BDBG_03426</name>
</gene>
<dbReference type="AlphaFoldDB" id="A0A179UH35"/>
<dbReference type="Proteomes" id="UP000002038">
    <property type="component" value="Unassembled WGS sequence"/>
</dbReference>
<keyword evidence="2" id="KW-1185">Reference proteome</keyword>
<proteinExistence type="predicted"/>
<evidence type="ECO:0000313" key="2">
    <source>
        <dbReference type="Proteomes" id="UP000002038"/>
    </source>
</evidence>
<dbReference type="VEuPathDB" id="FungiDB:BDBG_03426"/>
<dbReference type="EMBL" id="GG657452">
    <property type="protein sequence ID" value="OAT07355.1"/>
    <property type="molecule type" value="Genomic_DNA"/>
</dbReference>
<dbReference type="GeneID" id="8509879"/>
<dbReference type="RefSeq" id="XP_031577732.1">
    <property type="nucleotide sequence ID" value="XM_031721246.1"/>
</dbReference>
<protein>
    <submittedName>
        <fullName evidence="1">Uncharacterized protein</fullName>
    </submittedName>
</protein>